<accession>A0A2T4JEJ3</accession>
<dbReference type="RefSeq" id="WP_107325833.1">
    <property type="nucleotide sequence ID" value="NZ_NHSP01000091.1"/>
</dbReference>
<evidence type="ECO:0000313" key="3">
    <source>
        <dbReference type="Proteomes" id="UP000241899"/>
    </source>
</evidence>
<comment type="caution">
    <text evidence="2">The sequence shown here is derived from an EMBL/GenBank/DDBJ whole genome shotgun (WGS) entry which is preliminary data.</text>
</comment>
<gene>
    <name evidence="2" type="ORF">C5F46_13325</name>
</gene>
<feature type="signal peptide" evidence="1">
    <location>
        <begin position="1"/>
        <end position="19"/>
    </location>
</feature>
<evidence type="ECO:0008006" key="4">
    <source>
        <dbReference type="Google" id="ProtNLM"/>
    </source>
</evidence>
<dbReference type="PROSITE" id="PS51257">
    <property type="entry name" value="PROKAR_LIPOPROTEIN"/>
    <property type="match status" value="1"/>
</dbReference>
<evidence type="ECO:0000256" key="1">
    <source>
        <dbReference type="SAM" id="SignalP"/>
    </source>
</evidence>
<evidence type="ECO:0000313" key="2">
    <source>
        <dbReference type="EMBL" id="PTE16228.1"/>
    </source>
</evidence>
<dbReference type="AlphaFoldDB" id="A0A2T4JEJ3"/>
<name>A0A2T4JEJ3_9RHOB</name>
<protein>
    <recommendedName>
        <fullName evidence="4">17 kDa surface antigen</fullName>
    </recommendedName>
</protein>
<organism evidence="2 3">
    <name type="scientific">Phaeovulum veldkampii DSM 11550</name>
    <dbReference type="NCBI Taxonomy" id="1185920"/>
    <lineage>
        <taxon>Bacteria</taxon>
        <taxon>Pseudomonadati</taxon>
        <taxon>Pseudomonadota</taxon>
        <taxon>Alphaproteobacteria</taxon>
        <taxon>Rhodobacterales</taxon>
        <taxon>Paracoccaceae</taxon>
        <taxon>Phaeovulum</taxon>
    </lineage>
</organism>
<keyword evidence="3" id="KW-1185">Reference proteome</keyword>
<keyword evidence="1" id="KW-0732">Signal</keyword>
<dbReference type="EMBL" id="PZKF01000038">
    <property type="protein sequence ID" value="PTE16228.1"/>
    <property type="molecule type" value="Genomic_DNA"/>
</dbReference>
<dbReference type="GO" id="GO:0009279">
    <property type="term" value="C:cell outer membrane"/>
    <property type="evidence" value="ECO:0007669"/>
    <property type="project" value="UniProtKB-SubCell"/>
</dbReference>
<sequence length="72" mass="6698">MQKIALLVAALGLAGLAGCENYQTSAAERTVGGALAGAVIADATGGSKTQGALIGAVAGGVSCGVPGLPACR</sequence>
<proteinExistence type="predicted"/>
<dbReference type="Proteomes" id="UP000241899">
    <property type="component" value="Unassembled WGS sequence"/>
</dbReference>
<feature type="chain" id="PRO_5015697686" description="17 kDa surface antigen" evidence="1">
    <location>
        <begin position="20"/>
        <end position="72"/>
    </location>
</feature>
<reference evidence="2 3" key="1">
    <citation type="submission" date="2018-03" db="EMBL/GenBank/DDBJ databases">
        <title>Rhodobacter veldkampii.</title>
        <authorList>
            <person name="Meyer T.E."/>
            <person name="Miller S."/>
            <person name="Lodha T."/>
            <person name="Gandham S."/>
            <person name="Chintalapati S."/>
            <person name="Chintalapati V.R."/>
        </authorList>
    </citation>
    <scope>NUCLEOTIDE SEQUENCE [LARGE SCALE GENOMIC DNA]</scope>
    <source>
        <strain evidence="2 3">DSM 11550</strain>
    </source>
</reference>